<feature type="coiled-coil region" evidence="1">
    <location>
        <begin position="90"/>
        <end position="117"/>
    </location>
</feature>
<dbReference type="RefSeq" id="WP_001896564.1">
    <property type="nucleotide sequence ID" value="NZ_AKPL01000001.1"/>
</dbReference>
<accession>I9WCI7</accession>
<dbReference type="Proteomes" id="UP000004561">
    <property type="component" value="Unassembled WGS sequence"/>
</dbReference>
<sequence length="126" mass="14065">MLGLVVSGALLFGKEADFRVPKIEIYKDKNGVTQFRTDIDPQKELDKIDASAFDLTNKENAKTFFKFVVLAHQKGLEVANNIALLNDAHINTTAHAVRTLQKQVARMEAELKVLHDQLVGLVAKQH</sequence>
<name>I9WCI7_HELPX</name>
<evidence type="ECO:0000313" key="2">
    <source>
        <dbReference type="EMBL" id="EJC03662.1"/>
    </source>
</evidence>
<dbReference type="AlphaFoldDB" id="I9WCI7"/>
<protein>
    <submittedName>
        <fullName evidence="2">Uncharacterized protein</fullName>
    </submittedName>
</protein>
<evidence type="ECO:0000313" key="3">
    <source>
        <dbReference type="Proteomes" id="UP000004561"/>
    </source>
</evidence>
<comment type="caution">
    <text evidence="2">The sequence shown here is derived from an EMBL/GenBank/DDBJ whole genome shotgun (WGS) entry which is preliminary data.</text>
</comment>
<dbReference type="EMBL" id="AKPL01000001">
    <property type="protein sequence ID" value="EJC03662.1"/>
    <property type="molecule type" value="Genomic_DNA"/>
</dbReference>
<gene>
    <name evidence="2" type="ORF">HPHPP4_0127</name>
</gene>
<evidence type="ECO:0000256" key="1">
    <source>
        <dbReference type="SAM" id="Coils"/>
    </source>
</evidence>
<organism evidence="2 3">
    <name type="scientific">Helicobacter pylori Hp P-4</name>
    <dbReference type="NCBI Taxonomy" id="992075"/>
    <lineage>
        <taxon>Bacteria</taxon>
        <taxon>Pseudomonadati</taxon>
        <taxon>Campylobacterota</taxon>
        <taxon>Epsilonproteobacteria</taxon>
        <taxon>Campylobacterales</taxon>
        <taxon>Helicobacteraceae</taxon>
        <taxon>Helicobacter</taxon>
    </lineage>
</organism>
<reference evidence="2 3" key="1">
    <citation type="journal article" date="2013" name="Pathog. Dis.">
        <title>Genome sequences of 65 Helicobacter pylori strains isolated from asymptomatic individuals and patients with gastric cancer, peptic ulcer disease, or gastritis.</title>
        <authorList>
            <person name="Blanchard T.G."/>
            <person name="Czinn S.J."/>
            <person name="Correa P."/>
            <person name="Nakazawa T."/>
            <person name="Keelan M."/>
            <person name="Morningstar L."/>
            <person name="Santana-Cruz I."/>
            <person name="Maroo A."/>
            <person name="McCracken C."/>
            <person name="Shefchek K."/>
            <person name="Daugherty S."/>
            <person name="Song Y."/>
            <person name="Fraser C.M."/>
            <person name="Fricke W.F."/>
        </authorList>
    </citation>
    <scope>NUCLEOTIDE SEQUENCE [LARGE SCALE GENOMIC DNA]</scope>
    <source>
        <strain evidence="2 3">Hp P-4</strain>
    </source>
</reference>
<dbReference type="PATRIC" id="fig|992075.3.peg.127"/>
<keyword evidence="1" id="KW-0175">Coiled coil</keyword>
<proteinExistence type="predicted"/>